<evidence type="ECO:0000256" key="1">
    <source>
        <dbReference type="ARBA" id="ARBA00001974"/>
    </source>
</evidence>
<accession>A0A438M1R2</accession>
<keyword evidence="10" id="KW-1185">Reference proteome</keyword>
<dbReference type="CDD" id="cd00567">
    <property type="entry name" value="ACAD"/>
    <property type="match status" value="1"/>
</dbReference>
<dbReference type="PIRSF" id="PIRSF016578">
    <property type="entry name" value="HsaA"/>
    <property type="match status" value="1"/>
</dbReference>
<dbReference type="InterPro" id="IPR046373">
    <property type="entry name" value="Acyl-CoA_Oxase/DH_mid-dom_sf"/>
</dbReference>
<dbReference type="InterPro" id="IPR013786">
    <property type="entry name" value="AcylCoA_DH/ox_N"/>
</dbReference>
<evidence type="ECO:0000259" key="6">
    <source>
        <dbReference type="Pfam" id="PF00441"/>
    </source>
</evidence>
<dbReference type="AlphaFoldDB" id="A0A438M1R2"/>
<dbReference type="InterPro" id="IPR036250">
    <property type="entry name" value="AcylCo_DH-like_C"/>
</dbReference>
<dbReference type="GO" id="GO:0006552">
    <property type="term" value="P:L-leucine catabolic process"/>
    <property type="evidence" value="ECO:0007669"/>
    <property type="project" value="TreeGrafter"/>
</dbReference>
<dbReference type="Pfam" id="PF02770">
    <property type="entry name" value="Acyl-CoA_dh_M"/>
    <property type="match status" value="1"/>
</dbReference>
<dbReference type="GO" id="GO:0050660">
    <property type="term" value="F:flavin adenine dinucleotide binding"/>
    <property type="evidence" value="ECO:0007669"/>
    <property type="project" value="InterPro"/>
</dbReference>
<comment type="caution">
    <text evidence="9">The sequence shown here is derived from an EMBL/GenBank/DDBJ whole genome shotgun (WGS) entry which is preliminary data.</text>
</comment>
<feature type="domain" description="Acyl-CoA dehydrogenase/oxidase C-terminal" evidence="6">
    <location>
        <begin position="248"/>
        <end position="368"/>
    </location>
</feature>
<dbReference type="InterPro" id="IPR009100">
    <property type="entry name" value="AcylCoA_DH/oxidase_NM_dom_sf"/>
</dbReference>
<evidence type="ECO:0000259" key="7">
    <source>
        <dbReference type="Pfam" id="PF02770"/>
    </source>
</evidence>
<dbReference type="Gene3D" id="1.10.540.10">
    <property type="entry name" value="Acyl-CoA dehydrogenase/oxidase, N-terminal domain"/>
    <property type="match status" value="1"/>
</dbReference>
<keyword evidence="3 5" id="KW-0285">Flavoprotein</keyword>
<dbReference type="PANTHER" id="PTHR43884">
    <property type="entry name" value="ACYL-COA DEHYDROGENASE"/>
    <property type="match status" value="1"/>
</dbReference>
<organism evidence="9 10">
    <name type="scientific">Nonomuraea polychroma</name>
    <dbReference type="NCBI Taxonomy" id="46176"/>
    <lineage>
        <taxon>Bacteria</taxon>
        <taxon>Bacillati</taxon>
        <taxon>Actinomycetota</taxon>
        <taxon>Actinomycetes</taxon>
        <taxon>Streptosporangiales</taxon>
        <taxon>Streptosporangiaceae</taxon>
        <taxon>Nonomuraea</taxon>
    </lineage>
</organism>
<dbReference type="InterPro" id="IPR009075">
    <property type="entry name" value="AcylCo_DH/oxidase_C"/>
</dbReference>
<dbReference type="PANTHER" id="PTHR43884:SF12">
    <property type="entry name" value="ISOVALERYL-COA DEHYDROGENASE, MITOCHONDRIAL-RELATED"/>
    <property type="match status" value="1"/>
</dbReference>
<dbReference type="GO" id="GO:0008470">
    <property type="term" value="F:3-methylbutanoyl-CoA dehydrogenase activity"/>
    <property type="evidence" value="ECO:0007669"/>
    <property type="project" value="TreeGrafter"/>
</dbReference>
<evidence type="ECO:0000256" key="2">
    <source>
        <dbReference type="ARBA" id="ARBA00009347"/>
    </source>
</evidence>
<dbReference type="Proteomes" id="UP000284824">
    <property type="component" value="Unassembled WGS sequence"/>
</dbReference>
<dbReference type="Gene3D" id="1.20.140.10">
    <property type="entry name" value="Butyryl-CoA Dehydrogenase, subunit A, domain 3"/>
    <property type="match status" value="1"/>
</dbReference>
<feature type="domain" description="Acyl-CoA dehydrogenase/oxidase N-terminal" evidence="8">
    <location>
        <begin position="21"/>
        <end position="90"/>
    </location>
</feature>
<comment type="cofactor">
    <cofactor evidence="1 5">
        <name>FAD</name>
        <dbReference type="ChEBI" id="CHEBI:57692"/>
    </cofactor>
</comment>
<feature type="domain" description="Acyl-CoA oxidase/dehydrogenase middle" evidence="7">
    <location>
        <begin position="139"/>
        <end position="217"/>
    </location>
</feature>
<proteinExistence type="inferred from homology"/>
<dbReference type="Pfam" id="PF02771">
    <property type="entry name" value="Acyl-CoA_dh_N"/>
    <property type="match status" value="1"/>
</dbReference>
<dbReference type="EMBL" id="SAUN01000001">
    <property type="protein sequence ID" value="RVX39766.1"/>
    <property type="molecule type" value="Genomic_DNA"/>
</dbReference>
<dbReference type="InterPro" id="IPR037069">
    <property type="entry name" value="AcylCoA_DH/ox_N_sf"/>
</dbReference>
<reference evidence="9 10" key="1">
    <citation type="submission" date="2019-01" db="EMBL/GenBank/DDBJ databases">
        <title>Sequencing the genomes of 1000 actinobacteria strains.</title>
        <authorList>
            <person name="Klenk H.-P."/>
        </authorList>
    </citation>
    <scope>NUCLEOTIDE SEQUENCE [LARGE SCALE GENOMIC DNA]</scope>
    <source>
        <strain evidence="9 10">DSM 43925</strain>
    </source>
</reference>
<keyword evidence="4 5" id="KW-0274">FAD</keyword>
<evidence type="ECO:0000259" key="8">
    <source>
        <dbReference type="Pfam" id="PF02771"/>
    </source>
</evidence>
<evidence type="ECO:0000256" key="4">
    <source>
        <dbReference type="ARBA" id="ARBA00022827"/>
    </source>
</evidence>
<dbReference type="SUPFAM" id="SSF56645">
    <property type="entry name" value="Acyl-CoA dehydrogenase NM domain-like"/>
    <property type="match status" value="1"/>
</dbReference>
<keyword evidence="5" id="KW-0560">Oxidoreductase</keyword>
<evidence type="ECO:0000313" key="9">
    <source>
        <dbReference type="EMBL" id="RVX39766.1"/>
    </source>
</evidence>
<sequence length="409" mass="44044">MRQCLNERQRGFLSLAEKVAPALTERAVKNDRDNVFPYDNYADLRAAGLMRLTVPETLGGLGAEQGEMLLVLERLAQADGATALAYAMHAAPLGSWAAVWRQTGNPMLEHVLGIAGRDGLVLAAISSEIGVSNLFLDARTKAERVPGGFLINGRKNFATNSAVATHCATTAHYDDPELGPRLFVVFVDMSDPAVTVHQTWDTLGMRATQSNDVVFEDLFVPEQAVVQSVPIGHFDAGILETIICWQAPSFGAVYTGVAAAGLEWVIDVVRRRGLTRDTRVQDAIADCEILLEINRSVLHRHAEEFVSRRLVEQLGVQEGLARCAFVKNTCTNNAVAIYRRLVDVLGGAAYTRTQPFERLWRDVQAGLIMPISNLMANELIGATALGVSVRPVAGADAAGPALATTGSAG</sequence>
<evidence type="ECO:0000256" key="5">
    <source>
        <dbReference type="RuleBase" id="RU362125"/>
    </source>
</evidence>
<comment type="similarity">
    <text evidence="2 5">Belongs to the acyl-CoA dehydrogenase family.</text>
</comment>
<dbReference type="OrthoDB" id="2986495at2"/>
<evidence type="ECO:0000313" key="10">
    <source>
        <dbReference type="Proteomes" id="UP000284824"/>
    </source>
</evidence>
<gene>
    <name evidence="9" type="ORF">EDD27_2139</name>
</gene>
<dbReference type="RefSeq" id="WP_127932237.1">
    <property type="nucleotide sequence ID" value="NZ_SAUN01000001.1"/>
</dbReference>
<dbReference type="SUPFAM" id="SSF47203">
    <property type="entry name" value="Acyl-CoA dehydrogenase C-terminal domain-like"/>
    <property type="match status" value="1"/>
</dbReference>
<dbReference type="Pfam" id="PF00441">
    <property type="entry name" value="Acyl-CoA_dh_1"/>
    <property type="match status" value="1"/>
</dbReference>
<protein>
    <submittedName>
        <fullName evidence="9">Alkylation response protein AidB-like acyl-CoA dehydrogenase</fullName>
    </submittedName>
</protein>
<evidence type="ECO:0000256" key="3">
    <source>
        <dbReference type="ARBA" id="ARBA00022630"/>
    </source>
</evidence>
<name>A0A438M1R2_9ACTN</name>
<dbReference type="InterPro" id="IPR006091">
    <property type="entry name" value="Acyl-CoA_Oxase/DH_mid-dom"/>
</dbReference>
<dbReference type="Gene3D" id="2.40.110.10">
    <property type="entry name" value="Butyryl-CoA Dehydrogenase, subunit A, domain 2"/>
    <property type="match status" value="1"/>
</dbReference>